<feature type="transmembrane region" description="Helical" evidence="9">
    <location>
        <begin position="120"/>
        <end position="143"/>
    </location>
</feature>
<dbReference type="GO" id="GO:0140359">
    <property type="term" value="F:ABC-type transporter activity"/>
    <property type="evidence" value="ECO:0007669"/>
    <property type="project" value="InterPro"/>
</dbReference>
<dbReference type="InterPro" id="IPR050173">
    <property type="entry name" value="ABC_transporter_C-like"/>
</dbReference>
<keyword evidence="8 9" id="KW-0472">Membrane</keyword>
<evidence type="ECO:0000256" key="5">
    <source>
        <dbReference type="ARBA" id="ARBA00022741"/>
    </source>
</evidence>
<keyword evidence="5" id="KW-0547">Nucleotide-binding</keyword>
<dbReference type="InterPro" id="IPR036640">
    <property type="entry name" value="ABC1_TM_sf"/>
</dbReference>
<dbReference type="FunFam" id="1.20.1560.10:FF:000026">
    <property type="entry name" value="Multidrug resistance-associated protein lethal(2)03659"/>
    <property type="match status" value="1"/>
</dbReference>
<dbReference type="Gene3D" id="1.20.1560.10">
    <property type="entry name" value="ABC transporter type 1, transmembrane domain"/>
    <property type="match status" value="1"/>
</dbReference>
<dbReference type="InterPro" id="IPR044746">
    <property type="entry name" value="ABCC_6TM_D1"/>
</dbReference>
<keyword evidence="7 9" id="KW-1133">Transmembrane helix</keyword>
<keyword evidence="12" id="KW-1185">Reference proteome</keyword>
<dbReference type="CDD" id="cd18579">
    <property type="entry name" value="ABC_6TM_ABCC_D1"/>
    <property type="match status" value="1"/>
</dbReference>
<dbReference type="GO" id="GO:0016020">
    <property type="term" value="C:membrane"/>
    <property type="evidence" value="ECO:0007669"/>
    <property type="project" value="UniProtKB-SubCell"/>
</dbReference>
<dbReference type="PANTHER" id="PTHR24223:SF456">
    <property type="entry name" value="MULTIDRUG RESISTANCE-ASSOCIATED PROTEIN LETHAL(2)03659"/>
    <property type="match status" value="1"/>
</dbReference>
<reference evidence="11" key="1">
    <citation type="submission" date="2022-12" db="EMBL/GenBank/DDBJ databases">
        <title>Chromosome-level genome assembly of the bean flower thrips Megalurothrips usitatus.</title>
        <authorList>
            <person name="Ma L."/>
            <person name="Liu Q."/>
            <person name="Li H."/>
            <person name="Cai W."/>
        </authorList>
    </citation>
    <scope>NUCLEOTIDE SEQUENCE</scope>
    <source>
        <strain evidence="11">Cailab_2022a</strain>
    </source>
</reference>
<evidence type="ECO:0000313" key="11">
    <source>
        <dbReference type="EMBL" id="KAJ1525503.1"/>
    </source>
</evidence>
<comment type="similarity">
    <text evidence="2">Belongs to the ABC transporter superfamily. ABCC family. Conjugate transporter (TC 3.A.1.208) subfamily.</text>
</comment>
<dbReference type="PROSITE" id="PS50929">
    <property type="entry name" value="ABC_TM1F"/>
    <property type="match status" value="1"/>
</dbReference>
<evidence type="ECO:0000256" key="4">
    <source>
        <dbReference type="ARBA" id="ARBA00022692"/>
    </source>
</evidence>
<keyword evidence="3" id="KW-0813">Transport</keyword>
<dbReference type="AlphaFoldDB" id="A0AAV7XPD7"/>
<evidence type="ECO:0000256" key="3">
    <source>
        <dbReference type="ARBA" id="ARBA00022448"/>
    </source>
</evidence>
<evidence type="ECO:0000256" key="8">
    <source>
        <dbReference type="ARBA" id="ARBA00023136"/>
    </source>
</evidence>
<sequence>MFFIFQTKCSWVWPTFWKGYRKELDVEDLYEPLKSDESGRLGDILETLWLLIPRHWKAQCEKPKPSLLKALRNMFWKQYLSVGLLDAFNTICVRLGQSLLLQQLLPFFALGSTTPVESAMYYSGGIVGCTLLNVILTNHINYWCMHLGLKMRIACSSLIFRKAMRLSRTALGESASGQVVNLLSNDVSRFDLMSILLNHLWIDPTLTVVVTCLMYKDVGWAAFVGVGTIFIIVTSLSYISSLSSKFRLMVALRTDKRIRLMDEIVNGVQVIKMYAWEKPFMALISNTRRKEIRKLWNIGMVRGFYMGSMMITTRLALFATLITYVLTGSHLQASFVFVIQSYYNILINTMAGYFTRAVSEVSESYISIGRLQKFLEYEEYDAQGVKMLTSDPSPEGKTAKAVEANGDVALTSLSQSSIPR</sequence>
<feature type="transmembrane region" description="Helical" evidence="9">
    <location>
        <begin position="303"/>
        <end position="327"/>
    </location>
</feature>
<keyword evidence="4 9" id="KW-0812">Transmembrane</keyword>
<comment type="subcellular location">
    <subcellularLocation>
        <location evidence="1">Membrane</location>
        <topology evidence="1">Multi-pass membrane protein</topology>
    </subcellularLocation>
</comment>
<name>A0AAV7XPD7_9NEOP</name>
<protein>
    <recommendedName>
        <fullName evidence="10">ABC transmembrane type-1 domain-containing protein</fullName>
    </recommendedName>
</protein>
<dbReference type="EMBL" id="JAPTSV010000008">
    <property type="protein sequence ID" value="KAJ1525503.1"/>
    <property type="molecule type" value="Genomic_DNA"/>
</dbReference>
<evidence type="ECO:0000256" key="7">
    <source>
        <dbReference type="ARBA" id="ARBA00022989"/>
    </source>
</evidence>
<organism evidence="11 12">
    <name type="scientific">Megalurothrips usitatus</name>
    <name type="common">bean blossom thrips</name>
    <dbReference type="NCBI Taxonomy" id="439358"/>
    <lineage>
        <taxon>Eukaryota</taxon>
        <taxon>Metazoa</taxon>
        <taxon>Ecdysozoa</taxon>
        <taxon>Arthropoda</taxon>
        <taxon>Hexapoda</taxon>
        <taxon>Insecta</taxon>
        <taxon>Pterygota</taxon>
        <taxon>Neoptera</taxon>
        <taxon>Paraneoptera</taxon>
        <taxon>Thysanoptera</taxon>
        <taxon>Terebrantia</taxon>
        <taxon>Thripoidea</taxon>
        <taxon>Thripidae</taxon>
        <taxon>Megalurothrips</taxon>
    </lineage>
</organism>
<dbReference type="PANTHER" id="PTHR24223">
    <property type="entry name" value="ATP-BINDING CASSETTE SUB-FAMILY C"/>
    <property type="match status" value="1"/>
</dbReference>
<feature type="transmembrane region" description="Helical" evidence="9">
    <location>
        <begin position="79"/>
        <end position="100"/>
    </location>
</feature>
<evidence type="ECO:0000256" key="6">
    <source>
        <dbReference type="ARBA" id="ARBA00022840"/>
    </source>
</evidence>
<feature type="domain" description="ABC transmembrane type-1" evidence="10">
    <location>
        <begin position="95"/>
        <end position="350"/>
    </location>
</feature>
<dbReference type="Pfam" id="PF00664">
    <property type="entry name" value="ABC_membrane"/>
    <property type="match status" value="1"/>
</dbReference>
<keyword evidence="6" id="KW-0067">ATP-binding</keyword>
<dbReference type="Proteomes" id="UP001075354">
    <property type="component" value="Chromosome 8"/>
</dbReference>
<gene>
    <name evidence="11" type="ORF">ONE63_010312</name>
</gene>
<evidence type="ECO:0000256" key="9">
    <source>
        <dbReference type="SAM" id="Phobius"/>
    </source>
</evidence>
<dbReference type="GO" id="GO:0005524">
    <property type="term" value="F:ATP binding"/>
    <property type="evidence" value="ECO:0007669"/>
    <property type="project" value="UniProtKB-KW"/>
</dbReference>
<evidence type="ECO:0000256" key="1">
    <source>
        <dbReference type="ARBA" id="ARBA00004141"/>
    </source>
</evidence>
<proteinExistence type="inferred from homology"/>
<evidence type="ECO:0000259" key="10">
    <source>
        <dbReference type="PROSITE" id="PS50929"/>
    </source>
</evidence>
<accession>A0AAV7XPD7</accession>
<dbReference type="SUPFAM" id="SSF90123">
    <property type="entry name" value="ABC transporter transmembrane region"/>
    <property type="match status" value="1"/>
</dbReference>
<evidence type="ECO:0000313" key="12">
    <source>
        <dbReference type="Proteomes" id="UP001075354"/>
    </source>
</evidence>
<comment type="caution">
    <text evidence="11">The sequence shown here is derived from an EMBL/GenBank/DDBJ whole genome shotgun (WGS) entry which is preliminary data.</text>
</comment>
<evidence type="ECO:0000256" key="2">
    <source>
        <dbReference type="ARBA" id="ARBA00009726"/>
    </source>
</evidence>
<feature type="transmembrane region" description="Helical" evidence="9">
    <location>
        <begin position="220"/>
        <end position="239"/>
    </location>
</feature>
<feature type="transmembrane region" description="Helical" evidence="9">
    <location>
        <begin position="333"/>
        <end position="354"/>
    </location>
</feature>
<dbReference type="InterPro" id="IPR011527">
    <property type="entry name" value="ABC1_TM_dom"/>
</dbReference>